<evidence type="ECO:0000256" key="2">
    <source>
        <dbReference type="ARBA" id="ARBA00006076"/>
    </source>
</evidence>
<comment type="subcellular location">
    <subcellularLocation>
        <location evidence="1">Nucleus</location>
    </subcellularLocation>
</comment>
<feature type="region of interest" description="Disordered" evidence="7">
    <location>
        <begin position="372"/>
        <end position="391"/>
    </location>
</feature>
<sequence>MSLVLSVEETNRLREKAGLRPIPVPVSSSKNEKHLSNGGGSVSKSSLIELSVSETNQLRLKLGLKPIPEEEIDQELQNYAVLQRTTQEKENVANLKSKLDKTKNEIKNSRRLASGGILDRMSTGKTEVLDFDTWLDKIGNEVKIGNIKRLRFKPAKQQTEQAIEPASIKISHDKEQFSEELTKVKQIILTAKDVNVLDDDNDEFENTILKKESEIKSTHKEINNNGKLVALEDGNKTGTFVLKEGDKLEAPVKRKLETLNLELDDNDSDDEGKRMNKFMKRDVSKSKKSKQPVTRRKVFDTVPVSKEFEPLKLDESEGDDDDDELDKVLEEQRKNIFSKSKKILAPVDEVKRDGELFDERLDFIENLQVDQDDSKQESLQNLPIQPKPSEIGVTIGSDRYHKLLESEESNHNTLGVSEILSVLKSNGKLQEGKSESSMDIKYTDDNGKELSTKEAFKYMSRKFHGSRKK</sequence>
<feature type="region of interest" description="Disordered" evidence="7">
    <location>
        <begin position="14"/>
        <end position="42"/>
    </location>
</feature>
<accession>A0A4T0X0C6</accession>
<keyword evidence="5" id="KW-0539">Nucleus</keyword>
<evidence type="ECO:0000256" key="3">
    <source>
        <dbReference type="ARBA" id="ARBA00022664"/>
    </source>
</evidence>
<dbReference type="GO" id="GO:0000481">
    <property type="term" value="P:maturation of 5S rRNA"/>
    <property type="evidence" value="ECO:0007669"/>
    <property type="project" value="TreeGrafter"/>
</dbReference>
<keyword evidence="4" id="KW-0508">mRNA splicing</keyword>
<proteinExistence type="inferred from homology"/>
<evidence type="ECO:0000256" key="1">
    <source>
        <dbReference type="ARBA" id="ARBA00004123"/>
    </source>
</evidence>
<dbReference type="STRING" id="52247.A0A4T0X0C6"/>
<evidence type="ECO:0000256" key="7">
    <source>
        <dbReference type="SAM" id="MobiDB-lite"/>
    </source>
</evidence>
<feature type="compositionally biased region" description="Basic and acidic residues" evidence="7">
    <location>
        <begin position="430"/>
        <end position="446"/>
    </location>
</feature>
<dbReference type="GO" id="GO:0046540">
    <property type="term" value="C:U4/U6 x U5 tri-snRNP complex"/>
    <property type="evidence" value="ECO:0007669"/>
    <property type="project" value="InterPro"/>
</dbReference>
<comment type="caution">
    <text evidence="8">The sequence shown here is derived from an EMBL/GenBank/DDBJ whole genome shotgun (WGS) entry which is preliminary data.</text>
</comment>
<dbReference type="Pfam" id="PF19252">
    <property type="entry name" value="HIND"/>
    <property type="match status" value="2"/>
</dbReference>
<protein>
    <submittedName>
        <fullName evidence="8">Uncharacterized protein</fullName>
    </submittedName>
</protein>
<dbReference type="Proteomes" id="UP000307173">
    <property type="component" value="Unassembled WGS sequence"/>
</dbReference>
<dbReference type="AlphaFoldDB" id="A0A4T0X0C6"/>
<dbReference type="OrthoDB" id="5583at2759"/>
<evidence type="ECO:0000313" key="8">
    <source>
        <dbReference type="EMBL" id="TID27151.1"/>
    </source>
</evidence>
<dbReference type="GO" id="GO:0045292">
    <property type="term" value="P:mRNA cis splicing, via spliceosome"/>
    <property type="evidence" value="ECO:0007669"/>
    <property type="project" value="TreeGrafter"/>
</dbReference>
<dbReference type="InterPro" id="IPR005011">
    <property type="entry name" value="SNU66/SART1"/>
</dbReference>
<keyword evidence="3" id="KW-0507">mRNA processing</keyword>
<keyword evidence="9" id="KW-1185">Reference proteome</keyword>
<feature type="region of interest" description="Disordered" evidence="7">
    <location>
        <begin position="427"/>
        <end position="446"/>
    </location>
</feature>
<dbReference type="Pfam" id="PF03343">
    <property type="entry name" value="SART-1"/>
    <property type="match status" value="1"/>
</dbReference>
<gene>
    <name evidence="8" type="ORF">CANINC_002760</name>
</gene>
<evidence type="ECO:0000313" key="9">
    <source>
        <dbReference type="Proteomes" id="UP000307173"/>
    </source>
</evidence>
<dbReference type="PANTHER" id="PTHR14152">
    <property type="entry name" value="SQUAMOUS CELL CARCINOMA ANTIGEN RECOGNISED BY CYTOTOXIC T LYMPHOCYTES"/>
    <property type="match status" value="1"/>
</dbReference>
<dbReference type="InterPro" id="IPR045347">
    <property type="entry name" value="HIND"/>
</dbReference>
<organism evidence="8 9">
    <name type="scientific">Pichia inconspicua</name>
    <dbReference type="NCBI Taxonomy" id="52247"/>
    <lineage>
        <taxon>Eukaryota</taxon>
        <taxon>Fungi</taxon>
        <taxon>Dikarya</taxon>
        <taxon>Ascomycota</taxon>
        <taxon>Saccharomycotina</taxon>
        <taxon>Pichiomycetes</taxon>
        <taxon>Pichiales</taxon>
        <taxon>Pichiaceae</taxon>
        <taxon>Pichia</taxon>
    </lineage>
</organism>
<comment type="similarity">
    <text evidence="2">Belongs to the SNU66/SART1 family.</text>
</comment>
<evidence type="ECO:0000256" key="5">
    <source>
        <dbReference type="ARBA" id="ARBA00023242"/>
    </source>
</evidence>
<evidence type="ECO:0000256" key="4">
    <source>
        <dbReference type="ARBA" id="ARBA00023187"/>
    </source>
</evidence>
<evidence type="ECO:0000256" key="6">
    <source>
        <dbReference type="SAM" id="Coils"/>
    </source>
</evidence>
<reference evidence="8 9" key="1">
    <citation type="journal article" date="2019" name="Front. Genet.">
        <title>Whole-Genome Sequencing of the Opportunistic Yeast Pathogen Candida inconspicua Uncovers Its Hybrid Origin.</title>
        <authorList>
            <person name="Mixao V."/>
            <person name="Hansen A.P."/>
            <person name="Saus E."/>
            <person name="Boekhout T."/>
            <person name="Lass-Florl C."/>
            <person name="Gabaldon T."/>
        </authorList>
    </citation>
    <scope>NUCLEOTIDE SEQUENCE [LARGE SCALE GENOMIC DNA]</scope>
    <source>
        <strain evidence="8 9">CBS 180</strain>
    </source>
</reference>
<feature type="coiled-coil region" evidence="6">
    <location>
        <begin position="85"/>
        <end position="112"/>
    </location>
</feature>
<name>A0A4T0X0C6_9ASCO</name>
<keyword evidence="6" id="KW-0175">Coiled coil</keyword>
<dbReference type="PANTHER" id="PTHR14152:SF5">
    <property type="entry name" value="U4_U6.U5 TRI-SNRNP-ASSOCIATED PROTEIN 1"/>
    <property type="match status" value="1"/>
</dbReference>
<dbReference type="EMBL" id="SELW01000445">
    <property type="protein sequence ID" value="TID27151.1"/>
    <property type="molecule type" value="Genomic_DNA"/>
</dbReference>